<gene>
    <name evidence="9" type="ORF">BJ963_002188</name>
</gene>
<feature type="transmembrane region" description="Helical" evidence="8">
    <location>
        <begin position="318"/>
        <end position="340"/>
    </location>
</feature>
<accession>A0A852SZT3</accession>
<keyword evidence="5 8" id="KW-0812">Transmembrane</keyword>
<organism evidence="9 10">
    <name type="scientific">Leifsonia soli</name>
    <dbReference type="NCBI Taxonomy" id="582665"/>
    <lineage>
        <taxon>Bacteria</taxon>
        <taxon>Bacillati</taxon>
        <taxon>Actinomycetota</taxon>
        <taxon>Actinomycetes</taxon>
        <taxon>Micrococcales</taxon>
        <taxon>Microbacteriaceae</taxon>
        <taxon>Leifsonia</taxon>
    </lineage>
</organism>
<keyword evidence="10" id="KW-1185">Reference proteome</keyword>
<keyword evidence="6 8" id="KW-1133">Transmembrane helix</keyword>
<evidence type="ECO:0000256" key="8">
    <source>
        <dbReference type="SAM" id="Phobius"/>
    </source>
</evidence>
<feature type="transmembrane region" description="Helical" evidence="8">
    <location>
        <begin position="148"/>
        <end position="169"/>
    </location>
</feature>
<dbReference type="PANTHER" id="PTHR31686">
    <property type="match status" value="1"/>
</dbReference>
<dbReference type="InterPro" id="IPR051629">
    <property type="entry name" value="Sulfite_efflux_TDT"/>
</dbReference>
<evidence type="ECO:0000256" key="4">
    <source>
        <dbReference type="ARBA" id="ARBA00022475"/>
    </source>
</evidence>
<dbReference type="GO" id="GO:0005886">
    <property type="term" value="C:plasma membrane"/>
    <property type="evidence" value="ECO:0007669"/>
    <property type="project" value="UniProtKB-SubCell"/>
</dbReference>
<protein>
    <submittedName>
        <fullName evidence="9">C4-dicarboxylate transporter/malic acid transport protein</fullName>
    </submittedName>
</protein>
<keyword evidence="7 8" id="KW-0472">Membrane</keyword>
<feature type="transmembrane region" description="Helical" evidence="8">
    <location>
        <begin position="115"/>
        <end position="136"/>
    </location>
</feature>
<dbReference type="Proteomes" id="UP000589620">
    <property type="component" value="Unassembled WGS sequence"/>
</dbReference>
<keyword evidence="3" id="KW-0813">Transport</keyword>
<feature type="transmembrane region" description="Helical" evidence="8">
    <location>
        <begin position="12"/>
        <end position="34"/>
    </location>
</feature>
<feature type="transmembrane region" description="Helical" evidence="8">
    <location>
        <begin position="40"/>
        <end position="61"/>
    </location>
</feature>
<comment type="subcellular location">
    <subcellularLocation>
        <location evidence="1">Cell membrane</location>
        <topology evidence="1">Multi-pass membrane protein</topology>
    </subcellularLocation>
</comment>
<dbReference type="GO" id="GO:0055085">
    <property type="term" value="P:transmembrane transport"/>
    <property type="evidence" value="ECO:0007669"/>
    <property type="project" value="InterPro"/>
</dbReference>
<evidence type="ECO:0000256" key="3">
    <source>
        <dbReference type="ARBA" id="ARBA00022448"/>
    </source>
</evidence>
<dbReference type="PANTHER" id="PTHR31686:SF1">
    <property type="entry name" value="SULFITE EFFLUX PUMP SSU1"/>
    <property type="match status" value="1"/>
</dbReference>
<feature type="transmembrane region" description="Helical" evidence="8">
    <location>
        <begin position="259"/>
        <end position="280"/>
    </location>
</feature>
<dbReference type="InterPro" id="IPR004695">
    <property type="entry name" value="SLAC1/Mae1/Ssu1/TehA"/>
</dbReference>
<feature type="transmembrane region" description="Helical" evidence="8">
    <location>
        <begin position="292"/>
        <end position="312"/>
    </location>
</feature>
<proteinExistence type="inferred from homology"/>
<feature type="transmembrane region" description="Helical" evidence="8">
    <location>
        <begin position="216"/>
        <end position="239"/>
    </location>
</feature>
<comment type="caution">
    <text evidence="9">The sequence shown here is derived from an EMBL/GenBank/DDBJ whole genome shotgun (WGS) entry which is preliminary data.</text>
</comment>
<evidence type="ECO:0000256" key="5">
    <source>
        <dbReference type="ARBA" id="ARBA00022692"/>
    </source>
</evidence>
<evidence type="ECO:0000256" key="6">
    <source>
        <dbReference type="ARBA" id="ARBA00022989"/>
    </source>
</evidence>
<evidence type="ECO:0000313" key="10">
    <source>
        <dbReference type="Proteomes" id="UP000589620"/>
    </source>
</evidence>
<keyword evidence="4" id="KW-1003">Cell membrane</keyword>
<dbReference type="Pfam" id="PF03595">
    <property type="entry name" value="SLAC1"/>
    <property type="match status" value="1"/>
</dbReference>
<name>A0A852SZT3_9MICO</name>
<dbReference type="AlphaFoldDB" id="A0A852SZT3"/>
<evidence type="ECO:0000256" key="2">
    <source>
        <dbReference type="ARBA" id="ARBA00008566"/>
    </source>
</evidence>
<evidence type="ECO:0000256" key="1">
    <source>
        <dbReference type="ARBA" id="ARBA00004651"/>
    </source>
</evidence>
<evidence type="ECO:0000256" key="7">
    <source>
        <dbReference type="ARBA" id="ARBA00023136"/>
    </source>
</evidence>
<dbReference type="RefSeq" id="WP_179456601.1">
    <property type="nucleotide sequence ID" value="NZ_BAAAPX010000001.1"/>
</dbReference>
<feature type="transmembrane region" description="Helical" evidence="8">
    <location>
        <begin position="181"/>
        <end position="204"/>
    </location>
</feature>
<reference evidence="9 10" key="1">
    <citation type="submission" date="2020-07" db="EMBL/GenBank/DDBJ databases">
        <title>Sequencing the genomes of 1000 actinobacteria strains.</title>
        <authorList>
            <person name="Klenk H.-P."/>
        </authorList>
    </citation>
    <scope>NUCLEOTIDE SEQUENCE [LARGE SCALE GENOMIC DNA]</scope>
    <source>
        <strain evidence="9 10">DSM 23871</strain>
    </source>
</reference>
<dbReference type="InterPro" id="IPR038665">
    <property type="entry name" value="Voltage-dep_anion_channel_sf"/>
</dbReference>
<evidence type="ECO:0000313" key="9">
    <source>
        <dbReference type="EMBL" id="NYD74669.1"/>
    </source>
</evidence>
<sequence length="360" mass="37154">MARFTLSNVTPNWFASVMGTGIVANAAAVLPLQFPGLRQAALAVWLLASLLLVFLVTASAVHWARHRAVARTHHLDPVMAHFYGAPPMAFLTVGAGAILVGKDLIGTPAAVAVDAALWTIGTIGGLLSAVIVPYLAFTRHENTADSAFGGWLMPVVPPMVSAATGALLLPALPAGQAREGMLFGCYALFGLSLFASLIIIVQLWQRLAVHAVGPRGMVPTLWIVLGPLGQSITAVNLLAANAGGAVSPSTGRALMDFAVVYGVSTLGFALLWLAVAAAITIRTARAGLPFSLTWWSFTFPVGTCVTGTAGLAAHTGLVAIGAISVALFALLVVAWITVGIRTVGENLGRRTTARGAVRAA</sequence>
<dbReference type="Gene3D" id="1.50.10.150">
    <property type="entry name" value="Voltage-dependent anion channel"/>
    <property type="match status" value="1"/>
</dbReference>
<feature type="transmembrane region" description="Helical" evidence="8">
    <location>
        <begin position="82"/>
        <end position="100"/>
    </location>
</feature>
<dbReference type="EMBL" id="JACCBJ010000001">
    <property type="protein sequence ID" value="NYD74669.1"/>
    <property type="molecule type" value="Genomic_DNA"/>
</dbReference>
<comment type="similarity">
    <text evidence="2">Belongs to the tellurite-resistance/dicarboxylate transporter (TDT) family.</text>
</comment>
<dbReference type="CDD" id="cd09320">
    <property type="entry name" value="TDT_like_2"/>
    <property type="match status" value="1"/>
</dbReference>